<dbReference type="EMBL" id="AAOF01000011">
    <property type="protein sequence ID" value="EAR21192.1"/>
    <property type="molecule type" value="Genomic_DNA"/>
</dbReference>
<dbReference type="HOGENOM" id="CLU_2012857_0_0_6"/>
<evidence type="ECO:0000313" key="2">
    <source>
        <dbReference type="EMBL" id="EAR21192.1"/>
    </source>
</evidence>
<dbReference type="GO" id="GO:0051536">
    <property type="term" value="F:iron-sulfur cluster binding"/>
    <property type="evidence" value="ECO:0007669"/>
    <property type="project" value="InterPro"/>
</dbReference>
<dbReference type="GO" id="GO:0005506">
    <property type="term" value="F:iron ion binding"/>
    <property type="evidence" value="ECO:0007669"/>
    <property type="project" value="InterPro"/>
</dbReference>
<protein>
    <recommendedName>
        <fullName evidence="1">NIF system FeS cluster assembly NifU N-terminal domain-containing protein</fullName>
    </recommendedName>
</protein>
<gene>
    <name evidence="2" type="ORF">NB231_00685</name>
</gene>
<dbReference type="GO" id="GO:0016226">
    <property type="term" value="P:iron-sulfur cluster assembly"/>
    <property type="evidence" value="ECO:0007669"/>
    <property type="project" value="InterPro"/>
</dbReference>
<dbReference type="Pfam" id="PF01592">
    <property type="entry name" value="NifU_N"/>
    <property type="match status" value="1"/>
</dbReference>
<dbReference type="Proteomes" id="UP000003374">
    <property type="component" value="Unassembled WGS sequence"/>
</dbReference>
<reference evidence="2 3" key="1">
    <citation type="submission" date="2006-02" db="EMBL/GenBank/DDBJ databases">
        <authorList>
            <person name="Waterbury J."/>
            <person name="Ferriera S."/>
            <person name="Johnson J."/>
            <person name="Kravitz S."/>
            <person name="Halpern A."/>
            <person name="Remington K."/>
            <person name="Beeson K."/>
            <person name="Tran B."/>
            <person name="Rogers Y.-H."/>
            <person name="Friedman R."/>
            <person name="Venter J.C."/>
        </authorList>
    </citation>
    <scope>NUCLEOTIDE SEQUENCE [LARGE SCALE GENOMIC DNA]</scope>
    <source>
        <strain evidence="2 3">Nb-231</strain>
    </source>
</reference>
<organism evidence="2 3">
    <name type="scientific">Nitrococcus mobilis Nb-231</name>
    <dbReference type="NCBI Taxonomy" id="314278"/>
    <lineage>
        <taxon>Bacteria</taxon>
        <taxon>Pseudomonadati</taxon>
        <taxon>Pseudomonadota</taxon>
        <taxon>Gammaproteobacteria</taxon>
        <taxon>Chromatiales</taxon>
        <taxon>Ectothiorhodospiraceae</taxon>
        <taxon>Nitrococcus</taxon>
    </lineage>
</organism>
<proteinExistence type="predicted"/>
<dbReference type="Gene3D" id="3.90.1010.10">
    <property type="match status" value="1"/>
</dbReference>
<evidence type="ECO:0000259" key="1">
    <source>
        <dbReference type="Pfam" id="PF01592"/>
    </source>
</evidence>
<dbReference type="STRING" id="314278.NB231_00685"/>
<name>A4BSU8_9GAMM</name>
<evidence type="ECO:0000313" key="3">
    <source>
        <dbReference type="Proteomes" id="UP000003374"/>
    </source>
</evidence>
<comment type="caution">
    <text evidence="2">The sequence shown here is derived from an EMBL/GenBank/DDBJ whole genome shotgun (WGS) entry which is preliminary data.</text>
</comment>
<feature type="domain" description="NIF system FeS cluster assembly NifU N-terminal" evidence="1">
    <location>
        <begin position="18"/>
        <end position="112"/>
    </location>
</feature>
<dbReference type="SUPFAM" id="SSF82649">
    <property type="entry name" value="SufE/NifU"/>
    <property type="match status" value="1"/>
</dbReference>
<accession>A4BSU8</accession>
<dbReference type="AlphaFoldDB" id="A4BSU8"/>
<sequence length="123" mass="12782">MTAAPWYHERSRAGIPPEAGWQIGQAGSVREGTWVRFGLRLTGRRIVDARYEVFGCPAAIAAAAWTAQRVVGAAPAAVASLHGRTIAELLALPVEKTGVALVVEDAVRAALAAAGLLVGQGIE</sequence>
<keyword evidence="3" id="KW-1185">Reference proteome</keyword>
<dbReference type="InterPro" id="IPR002871">
    <property type="entry name" value="NIF_FeS_clus_asmbl_NifU_N"/>
</dbReference>